<evidence type="ECO:0008006" key="3">
    <source>
        <dbReference type="Google" id="ProtNLM"/>
    </source>
</evidence>
<dbReference type="InterPro" id="IPR011990">
    <property type="entry name" value="TPR-like_helical_dom_sf"/>
</dbReference>
<evidence type="ECO:0000313" key="1">
    <source>
        <dbReference type="EMBL" id="MFC4606232.1"/>
    </source>
</evidence>
<gene>
    <name evidence="1" type="ORF">ACFO9E_00075</name>
</gene>
<comment type="caution">
    <text evidence="1">The sequence shown here is derived from an EMBL/GenBank/DDBJ whole genome shotgun (WGS) entry which is preliminary data.</text>
</comment>
<reference evidence="2" key="1">
    <citation type="journal article" date="2019" name="Int. J. Syst. Evol. Microbiol.">
        <title>The Global Catalogue of Microorganisms (GCM) 10K type strain sequencing project: providing services to taxonomists for standard genome sequencing and annotation.</title>
        <authorList>
            <consortium name="The Broad Institute Genomics Platform"/>
            <consortium name="The Broad Institute Genome Sequencing Center for Infectious Disease"/>
            <person name="Wu L."/>
            <person name="Ma J."/>
        </authorList>
    </citation>
    <scope>NUCLEOTIDE SEQUENCE [LARGE SCALE GENOMIC DNA]</scope>
    <source>
        <strain evidence="2">CGMCC 4.7139</strain>
    </source>
</reference>
<sequence length="144" mass="15483">MAMDVQAYRLADYLDQVGRALRHGPVPKLFWTAAVRHCHGEAAETLGDAAYARGLLHTAHLLAVSADTPRTQLNAADRLANAGRLDEALPWYQRAANRGRTGALVLAAQRLRKVGRLKEAEAWRRQAAASTSDCEDVGGAALGA</sequence>
<dbReference type="EMBL" id="JBHSFE010000001">
    <property type="protein sequence ID" value="MFC4606232.1"/>
    <property type="molecule type" value="Genomic_DNA"/>
</dbReference>
<accession>A0ABV9G036</accession>
<keyword evidence="2" id="KW-1185">Reference proteome</keyword>
<dbReference type="Proteomes" id="UP001595993">
    <property type="component" value="Unassembled WGS sequence"/>
</dbReference>
<evidence type="ECO:0000313" key="2">
    <source>
        <dbReference type="Proteomes" id="UP001595993"/>
    </source>
</evidence>
<dbReference type="Gene3D" id="1.25.40.10">
    <property type="entry name" value="Tetratricopeptide repeat domain"/>
    <property type="match status" value="1"/>
</dbReference>
<organism evidence="1 2">
    <name type="scientific">Streptomyces maoxianensis</name>
    <dbReference type="NCBI Taxonomy" id="1459942"/>
    <lineage>
        <taxon>Bacteria</taxon>
        <taxon>Bacillati</taxon>
        <taxon>Actinomycetota</taxon>
        <taxon>Actinomycetes</taxon>
        <taxon>Kitasatosporales</taxon>
        <taxon>Streptomycetaceae</taxon>
        <taxon>Streptomyces</taxon>
    </lineage>
</organism>
<proteinExistence type="predicted"/>
<protein>
    <recommendedName>
        <fullName evidence="3">Tetratricopeptide repeat protein</fullName>
    </recommendedName>
</protein>
<dbReference type="RefSeq" id="WP_381190373.1">
    <property type="nucleotide sequence ID" value="NZ_JBHSFE010000001.1"/>
</dbReference>
<name>A0ABV9G036_9ACTN</name>
<dbReference type="SUPFAM" id="SSF81901">
    <property type="entry name" value="HCP-like"/>
    <property type="match status" value="1"/>
</dbReference>